<dbReference type="GO" id="GO:0004844">
    <property type="term" value="F:uracil DNA N-glycosylase activity"/>
    <property type="evidence" value="ECO:0007669"/>
    <property type="project" value="UniProtKB-EC"/>
</dbReference>
<evidence type="ECO:0000256" key="3">
    <source>
        <dbReference type="ARBA" id="ARBA00022763"/>
    </source>
</evidence>
<organism evidence="10 11">
    <name type="scientific">Candidatus Haliotispira prima</name>
    <dbReference type="NCBI Taxonomy" id="3034016"/>
    <lineage>
        <taxon>Bacteria</taxon>
        <taxon>Pseudomonadati</taxon>
        <taxon>Spirochaetota</taxon>
        <taxon>Spirochaetia</taxon>
        <taxon>Spirochaetales</taxon>
        <taxon>Spirochaetaceae</taxon>
        <taxon>Candidatus Haliotispira</taxon>
    </lineage>
</organism>
<keyword evidence="1" id="KW-0004">4Fe-4S</keyword>
<dbReference type="RefSeq" id="WP_326927046.1">
    <property type="nucleotide sequence ID" value="NZ_CP123443.1"/>
</dbReference>
<sequence>MDGTERDGAKVGTKAGVAGLTRQLWMQLWACATRLQRELSEEPYELCWRRSQAPFPPFRLRTSEEGRNEETKSEEVKNEEPKWDGPSADQVPVVRTSISPREIESSADTKADANPARVNPVRVAEDQTENRTQDGVQDQAKQTQVQKASWQEAIVQCQACHLGQETTRIRRQAIVGYPEQRLSDREKVELLLVCDAPNWDADQEGVPLAPDSLEYLSKWLEAIRMSESYYLTNLVKCRTPGNRAAWPEEIKSCTSHLKQQLQLFRPKAILALGSSAARSLSRQRSDLNTLRSRELYYEFADRQVPLFVTYSVAEVLQNPNELRAPVWEDLKRLRAFLGQNSQT</sequence>
<dbReference type="SMART" id="SM00987">
    <property type="entry name" value="UreE_C"/>
    <property type="match status" value="1"/>
</dbReference>
<dbReference type="InterPro" id="IPR051536">
    <property type="entry name" value="UDG_Type-4/5"/>
</dbReference>
<dbReference type="EMBL" id="CP123443">
    <property type="protein sequence ID" value="WGK68859.1"/>
    <property type="molecule type" value="Genomic_DNA"/>
</dbReference>
<keyword evidence="6" id="KW-0411">Iron-sulfur</keyword>
<dbReference type="Pfam" id="PF03167">
    <property type="entry name" value="UDG"/>
    <property type="match status" value="1"/>
</dbReference>
<dbReference type="Proteomes" id="UP001228690">
    <property type="component" value="Chromosome"/>
</dbReference>
<evidence type="ECO:0000256" key="5">
    <source>
        <dbReference type="ARBA" id="ARBA00023004"/>
    </source>
</evidence>
<feature type="compositionally biased region" description="Basic and acidic residues" evidence="8">
    <location>
        <begin position="101"/>
        <end position="111"/>
    </location>
</feature>
<dbReference type="PANTHER" id="PTHR33693:SF1">
    <property type="entry name" value="TYPE-4 URACIL-DNA GLYCOSYLASE"/>
    <property type="match status" value="1"/>
</dbReference>
<protein>
    <submittedName>
        <fullName evidence="10">Uracil-DNA glycosylase</fullName>
        <ecNumber evidence="10">3.2.2.27</ecNumber>
    </submittedName>
</protein>
<dbReference type="PANTHER" id="PTHR33693">
    <property type="entry name" value="TYPE-5 URACIL-DNA GLYCOSYLASE"/>
    <property type="match status" value="1"/>
</dbReference>
<keyword evidence="7" id="KW-0234">DNA repair</keyword>
<evidence type="ECO:0000256" key="6">
    <source>
        <dbReference type="ARBA" id="ARBA00023014"/>
    </source>
</evidence>
<evidence type="ECO:0000256" key="7">
    <source>
        <dbReference type="ARBA" id="ARBA00023204"/>
    </source>
</evidence>
<dbReference type="EC" id="3.2.2.27" evidence="10"/>
<dbReference type="SMART" id="SM00986">
    <property type="entry name" value="UDG"/>
    <property type="match status" value="1"/>
</dbReference>
<reference evidence="10 11" key="1">
    <citation type="submission" date="2023-04" db="EMBL/GenBank/DDBJ databases">
        <title>Spirochaete genome identified in red abalone sample constitutes a novel genus.</title>
        <authorList>
            <person name="Sharma S.P."/>
            <person name="Purcell C.M."/>
            <person name="Hyde J.R."/>
            <person name="Severin A.J."/>
        </authorList>
    </citation>
    <scope>NUCLEOTIDE SEQUENCE [LARGE SCALE GENOMIC DNA]</scope>
    <source>
        <strain evidence="10 11">SP-2023</strain>
    </source>
</reference>
<feature type="region of interest" description="Disordered" evidence="8">
    <location>
        <begin position="56"/>
        <end position="140"/>
    </location>
</feature>
<dbReference type="Gene3D" id="3.40.470.10">
    <property type="entry name" value="Uracil-DNA glycosylase-like domain"/>
    <property type="match status" value="1"/>
</dbReference>
<evidence type="ECO:0000256" key="4">
    <source>
        <dbReference type="ARBA" id="ARBA00022801"/>
    </source>
</evidence>
<name>A0ABY8MJ56_9SPIO</name>
<dbReference type="CDD" id="cd10030">
    <property type="entry name" value="UDG-F4_TTUDGA_SPO1dp_like"/>
    <property type="match status" value="1"/>
</dbReference>
<evidence type="ECO:0000256" key="2">
    <source>
        <dbReference type="ARBA" id="ARBA00022723"/>
    </source>
</evidence>
<feature type="compositionally biased region" description="Basic and acidic residues" evidence="8">
    <location>
        <begin position="61"/>
        <end position="83"/>
    </location>
</feature>
<keyword evidence="3" id="KW-0227">DNA damage</keyword>
<evidence type="ECO:0000313" key="11">
    <source>
        <dbReference type="Proteomes" id="UP001228690"/>
    </source>
</evidence>
<evidence type="ECO:0000256" key="1">
    <source>
        <dbReference type="ARBA" id="ARBA00022485"/>
    </source>
</evidence>
<dbReference type="SUPFAM" id="SSF52141">
    <property type="entry name" value="Uracil-DNA glycosylase-like"/>
    <property type="match status" value="1"/>
</dbReference>
<keyword evidence="5" id="KW-0408">Iron</keyword>
<dbReference type="InterPro" id="IPR036895">
    <property type="entry name" value="Uracil-DNA_glycosylase-like_sf"/>
</dbReference>
<dbReference type="InterPro" id="IPR005122">
    <property type="entry name" value="Uracil-DNA_glycosylase-like"/>
</dbReference>
<gene>
    <name evidence="10" type="ORF">P0082_10275</name>
</gene>
<proteinExistence type="predicted"/>
<evidence type="ECO:0000313" key="10">
    <source>
        <dbReference type="EMBL" id="WGK68859.1"/>
    </source>
</evidence>
<evidence type="ECO:0000259" key="9">
    <source>
        <dbReference type="SMART" id="SM00986"/>
    </source>
</evidence>
<accession>A0ABY8MJ56</accession>
<feature type="compositionally biased region" description="Basic and acidic residues" evidence="8">
    <location>
        <begin position="123"/>
        <end position="132"/>
    </location>
</feature>
<keyword evidence="11" id="KW-1185">Reference proteome</keyword>
<evidence type="ECO:0000256" key="8">
    <source>
        <dbReference type="SAM" id="MobiDB-lite"/>
    </source>
</evidence>
<keyword evidence="4 10" id="KW-0378">Hydrolase</keyword>
<keyword evidence="10" id="KW-0326">Glycosidase</keyword>
<keyword evidence="2" id="KW-0479">Metal-binding</keyword>
<feature type="domain" description="Uracil-DNA glycosylase-like" evidence="9">
    <location>
        <begin position="181"/>
        <end position="331"/>
    </location>
</feature>